<reference evidence="1 2" key="1">
    <citation type="submission" date="2019-06" db="EMBL/GenBank/DDBJ databases">
        <title>Sorghum-associated microbial communities from plants grown in Nebraska, USA.</title>
        <authorList>
            <person name="Schachtman D."/>
        </authorList>
    </citation>
    <scope>NUCLEOTIDE SEQUENCE [LARGE SCALE GENOMIC DNA]</scope>
    <source>
        <strain evidence="1 2">1209</strain>
    </source>
</reference>
<dbReference type="SMART" id="SM00671">
    <property type="entry name" value="SEL1"/>
    <property type="match status" value="3"/>
</dbReference>
<dbReference type="Proteomes" id="UP000320811">
    <property type="component" value="Unassembled WGS sequence"/>
</dbReference>
<dbReference type="Pfam" id="PF08238">
    <property type="entry name" value="Sel1"/>
    <property type="match status" value="4"/>
</dbReference>
<dbReference type="OrthoDB" id="6064897at2"/>
<proteinExistence type="predicted"/>
<evidence type="ECO:0000313" key="2">
    <source>
        <dbReference type="Proteomes" id="UP000320811"/>
    </source>
</evidence>
<accession>A0A561PNP2</accession>
<evidence type="ECO:0000313" key="1">
    <source>
        <dbReference type="EMBL" id="TWF39720.1"/>
    </source>
</evidence>
<dbReference type="PANTHER" id="PTHR43628">
    <property type="entry name" value="ACTIVATOR OF C KINASE PROTEIN 1-RELATED"/>
    <property type="match status" value="1"/>
</dbReference>
<sequence>MAKGNVLLRKAFVEMQKERPDLQIAFNLLRQSADKGNAEALYALGTWYLHGTFVEKNPFLAVEYFLSSIEGNYSNAYFDLAVCYENGDGVKKSFKRAFECYLNAALLGDEQAVYEVGRCYYYGIGISKNEGVANIWLRQAKEKGITD</sequence>
<dbReference type="InterPro" id="IPR011990">
    <property type="entry name" value="TPR-like_helical_dom_sf"/>
</dbReference>
<organism evidence="1 2">
    <name type="scientific">Chitinophaga polysaccharea</name>
    <dbReference type="NCBI Taxonomy" id="1293035"/>
    <lineage>
        <taxon>Bacteria</taxon>
        <taxon>Pseudomonadati</taxon>
        <taxon>Bacteroidota</taxon>
        <taxon>Chitinophagia</taxon>
        <taxon>Chitinophagales</taxon>
        <taxon>Chitinophagaceae</taxon>
        <taxon>Chitinophaga</taxon>
    </lineage>
</organism>
<dbReference type="EMBL" id="VIWO01000005">
    <property type="protein sequence ID" value="TWF39720.1"/>
    <property type="molecule type" value="Genomic_DNA"/>
</dbReference>
<comment type="caution">
    <text evidence="1">The sequence shown here is derived from an EMBL/GenBank/DDBJ whole genome shotgun (WGS) entry which is preliminary data.</text>
</comment>
<gene>
    <name evidence="1" type="ORF">FHW36_105159</name>
</gene>
<evidence type="ECO:0008006" key="3">
    <source>
        <dbReference type="Google" id="ProtNLM"/>
    </source>
</evidence>
<dbReference type="RefSeq" id="WP_145670910.1">
    <property type="nucleotide sequence ID" value="NZ_VIWO01000005.1"/>
</dbReference>
<keyword evidence="2" id="KW-1185">Reference proteome</keyword>
<name>A0A561PNP2_9BACT</name>
<dbReference type="InterPro" id="IPR052945">
    <property type="entry name" value="Mitotic_Regulator"/>
</dbReference>
<protein>
    <recommendedName>
        <fullName evidence="3">Sel1 repeat-containing protein</fullName>
    </recommendedName>
</protein>
<dbReference type="Gene3D" id="1.25.40.10">
    <property type="entry name" value="Tetratricopeptide repeat domain"/>
    <property type="match status" value="1"/>
</dbReference>
<dbReference type="PANTHER" id="PTHR43628:SF1">
    <property type="entry name" value="CHITIN SYNTHASE REGULATORY FACTOR 2-RELATED"/>
    <property type="match status" value="1"/>
</dbReference>
<dbReference type="SUPFAM" id="SSF81901">
    <property type="entry name" value="HCP-like"/>
    <property type="match status" value="1"/>
</dbReference>
<dbReference type="AlphaFoldDB" id="A0A561PNP2"/>
<dbReference type="InterPro" id="IPR006597">
    <property type="entry name" value="Sel1-like"/>
</dbReference>